<dbReference type="Pfam" id="PF00116">
    <property type="entry name" value="COX2"/>
    <property type="match status" value="1"/>
</dbReference>
<dbReference type="PRINTS" id="PR01166">
    <property type="entry name" value="CYCOXIDASEII"/>
</dbReference>
<evidence type="ECO:0000256" key="7">
    <source>
        <dbReference type="ARBA" id="ARBA00022967"/>
    </source>
</evidence>
<dbReference type="InterPro" id="IPR002429">
    <property type="entry name" value="CcO_II-like_C"/>
</dbReference>
<feature type="domain" description="Cytochrome oxidase subunit II copper A binding" evidence="17">
    <location>
        <begin position="135"/>
        <end position="263"/>
    </location>
</feature>
<feature type="transmembrane region" description="Helical" evidence="16">
    <location>
        <begin position="55"/>
        <end position="82"/>
    </location>
</feature>
<comment type="catalytic activity">
    <reaction evidence="14">
        <text>4 Fe(II)-[cytochrome c] + O2 + 8 H(+)(in) = 4 Fe(III)-[cytochrome c] + 2 H2O + 4 H(+)(out)</text>
        <dbReference type="Rhea" id="RHEA:11436"/>
        <dbReference type="Rhea" id="RHEA-COMP:10350"/>
        <dbReference type="Rhea" id="RHEA-COMP:14399"/>
        <dbReference type="ChEBI" id="CHEBI:15377"/>
        <dbReference type="ChEBI" id="CHEBI:15378"/>
        <dbReference type="ChEBI" id="CHEBI:15379"/>
        <dbReference type="ChEBI" id="CHEBI:29033"/>
        <dbReference type="ChEBI" id="CHEBI:29034"/>
        <dbReference type="EC" id="7.1.1.9"/>
    </reaction>
</comment>
<dbReference type="RefSeq" id="WP_380618570.1">
    <property type="nucleotide sequence ID" value="NZ_JBHSDK010000008.1"/>
</dbReference>
<evidence type="ECO:0000256" key="9">
    <source>
        <dbReference type="ARBA" id="ARBA00022989"/>
    </source>
</evidence>
<proteinExistence type="inferred from homology"/>
<comment type="subcellular location">
    <subcellularLocation>
        <location evidence="1">Membrane</location>
        <topology evidence="1">Multi-pass membrane protein</topology>
    </subcellularLocation>
</comment>
<keyword evidence="10" id="KW-0186">Copper</keyword>
<evidence type="ECO:0000256" key="8">
    <source>
        <dbReference type="ARBA" id="ARBA00022982"/>
    </source>
</evidence>
<evidence type="ECO:0000256" key="16">
    <source>
        <dbReference type="SAM" id="Phobius"/>
    </source>
</evidence>
<evidence type="ECO:0000256" key="3">
    <source>
        <dbReference type="ARBA" id="ARBA00012949"/>
    </source>
</evidence>
<keyword evidence="9 16" id="KW-1133">Transmembrane helix</keyword>
<evidence type="ECO:0000256" key="1">
    <source>
        <dbReference type="ARBA" id="ARBA00004141"/>
    </source>
</evidence>
<evidence type="ECO:0000256" key="2">
    <source>
        <dbReference type="ARBA" id="ARBA00007866"/>
    </source>
</evidence>
<dbReference type="InterPro" id="IPR008972">
    <property type="entry name" value="Cupredoxin"/>
</dbReference>
<evidence type="ECO:0000256" key="13">
    <source>
        <dbReference type="ARBA" id="ARBA00031399"/>
    </source>
</evidence>
<dbReference type="PANTHER" id="PTHR22888:SF9">
    <property type="entry name" value="CYTOCHROME C OXIDASE SUBUNIT 2"/>
    <property type="match status" value="1"/>
</dbReference>
<dbReference type="PROSITE" id="PS00078">
    <property type="entry name" value="COX2"/>
    <property type="match status" value="1"/>
</dbReference>
<dbReference type="InterPro" id="IPR036257">
    <property type="entry name" value="Cyt_c_oxidase_su2_TM_sf"/>
</dbReference>
<dbReference type="PROSITE" id="PS51257">
    <property type="entry name" value="PROKAR_LIPOPROTEIN"/>
    <property type="match status" value="1"/>
</dbReference>
<keyword evidence="19" id="KW-1185">Reference proteome</keyword>
<dbReference type="InterPro" id="IPR045187">
    <property type="entry name" value="CcO_II"/>
</dbReference>
<dbReference type="Proteomes" id="UP001595823">
    <property type="component" value="Unassembled WGS sequence"/>
</dbReference>
<comment type="similarity">
    <text evidence="2">Belongs to the cytochrome c oxidase subunit 2 family.</text>
</comment>
<dbReference type="EC" id="7.1.1.9" evidence="3"/>
<dbReference type="Gene3D" id="2.60.40.420">
    <property type="entry name" value="Cupredoxins - blue copper proteins"/>
    <property type="match status" value="1"/>
</dbReference>
<evidence type="ECO:0000256" key="5">
    <source>
        <dbReference type="ARBA" id="ARBA00022692"/>
    </source>
</evidence>
<feature type="region of interest" description="Disordered" evidence="15">
    <location>
        <begin position="279"/>
        <end position="299"/>
    </location>
</feature>
<evidence type="ECO:0000256" key="15">
    <source>
        <dbReference type="SAM" id="MobiDB-lite"/>
    </source>
</evidence>
<dbReference type="InterPro" id="IPR001505">
    <property type="entry name" value="Copper_CuA"/>
</dbReference>
<dbReference type="SUPFAM" id="SSF81464">
    <property type="entry name" value="Cytochrome c oxidase subunit II-like, transmembrane region"/>
    <property type="match status" value="1"/>
</dbReference>
<dbReference type="EMBL" id="JBHSDK010000008">
    <property type="protein sequence ID" value="MFC4334656.1"/>
    <property type="molecule type" value="Genomic_DNA"/>
</dbReference>
<keyword evidence="7" id="KW-1278">Translocase</keyword>
<comment type="caution">
    <text evidence="18">The sequence shown here is derived from an EMBL/GenBank/DDBJ whole genome shotgun (WGS) entry which is preliminary data.</text>
</comment>
<dbReference type="Gene3D" id="1.10.287.90">
    <property type="match status" value="1"/>
</dbReference>
<evidence type="ECO:0000256" key="6">
    <source>
        <dbReference type="ARBA" id="ARBA00022723"/>
    </source>
</evidence>
<dbReference type="PANTHER" id="PTHR22888">
    <property type="entry name" value="CYTOCHROME C OXIDASE, SUBUNIT II"/>
    <property type="match status" value="1"/>
</dbReference>
<dbReference type="PROSITE" id="PS50857">
    <property type="entry name" value="COX2_CUA"/>
    <property type="match status" value="1"/>
</dbReference>
<evidence type="ECO:0000259" key="17">
    <source>
        <dbReference type="PROSITE" id="PS50857"/>
    </source>
</evidence>
<gene>
    <name evidence="18" type="ORF">ACFPET_05540</name>
</gene>
<evidence type="ECO:0000256" key="14">
    <source>
        <dbReference type="ARBA" id="ARBA00047816"/>
    </source>
</evidence>
<keyword evidence="11 16" id="KW-0472">Membrane</keyword>
<comment type="function">
    <text evidence="12">Subunits I and II form the functional core of the enzyme complex. Electrons originating in cytochrome c are transferred via heme a and Cu(A) to the binuclear center formed by heme a3 and Cu(B).</text>
</comment>
<organism evidence="18 19">
    <name type="scientific">Salininema proteolyticum</name>
    <dbReference type="NCBI Taxonomy" id="1607685"/>
    <lineage>
        <taxon>Bacteria</taxon>
        <taxon>Bacillati</taxon>
        <taxon>Actinomycetota</taxon>
        <taxon>Actinomycetes</taxon>
        <taxon>Glycomycetales</taxon>
        <taxon>Glycomycetaceae</taxon>
        <taxon>Salininema</taxon>
    </lineage>
</organism>
<evidence type="ECO:0000256" key="10">
    <source>
        <dbReference type="ARBA" id="ARBA00023008"/>
    </source>
</evidence>
<keyword evidence="4" id="KW-0813">Transport</keyword>
<keyword evidence="5 16" id="KW-0812">Transmembrane</keyword>
<reference evidence="19" key="1">
    <citation type="journal article" date="2019" name="Int. J. Syst. Evol. Microbiol.">
        <title>The Global Catalogue of Microorganisms (GCM) 10K type strain sequencing project: providing services to taxonomists for standard genome sequencing and annotation.</title>
        <authorList>
            <consortium name="The Broad Institute Genomics Platform"/>
            <consortium name="The Broad Institute Genome Sequencing Center for Infectious Disease"/>
            <person name="Wu L."/>
            <person name="Ma J."/>
        </authorList>
    </citation>
    <scope>NUCLEOTIDE SEQUENCE [LARGE SCALE GENOMIC DNA]</scope>
    <source>
        <strain evidence="19">IBRC-M 10908</strain>
    </source>
</reference>
<evidence type="ECO:0000313" key="18">
    <source>
        <dbReference type="EMBL" id="MFC4334656.1"/>
    </source>
</evidence>
<feature type="transmembrane region" description="Helical" evidence="16">
    <location>
        <begin position="103"/>
        <end position="121"/>
    </location>
</feature>
<accession>A0ABV8TVP6</accession>
<evidence type="ECO:0000313" key="19">
    <source>
        <dbReference type="Proteomes" id="UP001595823"/>
    </source>
</evidence>
<keyword evidence="6" id="KW-0479">Metal-binding</keyword>
<name>A0ABV8TVP6_9ACTN</name>
<evidence type="ECO:0000256" key="12">
    <source>
        <dbReference type="ARBA" id="ARBA00024688"/>
    </source>
</evidence>
<dbReference type="SUPFAM" id="SSF49503">
    <property type="entry name" value="Cupredoxins"/>
    <property type="match status" value="1"/>
</dbReference>
<evidence type="ECO:0000256" key="11">
    <source>
        <dbReference type="ARBA" id="ARBA00023136"/>
    </source>
</evidence>
<protein>
    <recommendedName>
        <fullName evidence="3">cytochrome-c oxidase</fullName>
        <ecNumber evidence="3">7.1.1.9</ecNumber>
    </recommendedName>
    <alternativeName>
        <fullName evidence="13">Cytochrome aa3 subunit 2</fullName>
    </alternativeName>
</protein>
<sequence>MVGKPFRKARGRTRRTLGLVALAAVLPVVLSGCSLVDAFHLGWPTSQPTEQSEKMMNLWVGAVIASLAVGVIVWGLTFWCCVAYKKKSDDLPPQTKYNMPAEITFTGLPIVIIAVLFYFTATYQTDITELSDDSDLDEQVTVTALKWNWQFKYGSPDEVTVENENGQEYVEKGDSDYIPVLVVPEGKVRFNGESKDVIHSFWVPDTLFKRDVIPGRDTAWEYDFTSTGTFVGRCAELCGAYHAFMNFEMRVVSQEDFDVFISEVEGGASTPEALEAIGQEPYAQTTTPFETGREAGVEK</sequence>
<keyword evidence="8" id="KW-0249">Electron transport</keyword>
<evidence type="ECO:0000256" key="4">
    <source>
        <dbReference type="ARBA" id="ARBA00022448"/>
    </source>
</evidence>